<keyword evidence="2" id="KW-1185">Reference proteome</keyword>
<dbReference type="EMBL" id="CM039432">
    <property type="protein sequence ID" value="KAI4332269.1"/>
    <property type="molecule type" value="Genomic_DNA"/>
</dbReference>
<dbReference type="Proteomes" id="UP000828941">
    <property type="component" value="Chromosome 7"/>
</dbReference>
<accession>A0ACB9N942</accession>
<evidence type="ECO:0000313" key="1">
    <source>
        <dbReference type="EMBL" id="KAI4332269.1"/>
    </source>
</evidence>
<protein>
    <submittedName>
        <fullName evidence="1">Uncharacterized protein</fullName>
    </submittedName>
</protein>
<name>A0ACB9N942_BAUVA</name>
<proteinExistence type="predicted"/>
<organism evidence="1 2">
    <name type="scientific">Bauhinia variegata</name>
    <name type="common">Purple orchid tree</name>
    <name type="synonym">Phanera variegata</name>
    <dbReference type="NCBI Taxonomy" id="167791"/>
    <lineage>
        <taxon>Eukaryota</taxon>
        <taxon>Viridiplantae</taxon>
        <taxon>Streptophyta</taxon>
        <taxon>Embryophyta</taxon>
        <taxon>Tracheophyta</taxon>
        <taxon>Spermatophyta</taxon>
        <taxon>Magnoliopsida</taxon>
        <taxon>eudicotyledons</taxon>
        <taxon>Gunneridae</taxon>
        <taxon>Pentapetalae</taxon>
        <taxon>rosids</taxon>
        <taxon>fabids</taxon>
        <taxon>Fabales</taxon>
        <taxon>Fabaceae</taxon>
        <taxon>Cercidoideae</taxon>
        <taxon>Cercideae</taxon>
        <taxon>Bauhiniinae</taxon>
        <taxon>Bauhinia</taxon>
    </lineage>
</organism>
<gene>
    <name evidence="1" type="ORF">L6164_017192</name>
</gene>
<sequence length="1122" mass="127570">MDCQKKIRLDLLNEDEAWALFKKHAHLDNQSSLSLLSSVAQDIARECKGLPIAIQAVGRSLRGQSNHEWKIALVNLRSSKLVDVEDGQGDAFSCLKLSYDYLKDDDKLLLLICCIFPEDYAISNEDLIRCGVGLGVYGEYQSFDLARSQVMVGINKLVDSCLLMPSNRRQTNQISTQFGAAKLEILWIETGGSLDFSSASFEAIGELSEIEELYVSGVEYDEIGWVDPSPSFVDNINISSLSASMKNLLQKAEYVHFRGDCQNFVPNVVRAVGGMKDLVVLYLDSCSEMECVVDTTSKQVDVELPASVGLHLWYMTNLKEVCRGPPPVGFFEKLQELFIDYFQQLHNIFPRECKLPKHKILNIHGCRAAVLFSVSVAQSLSQLEELIIGHCEELKHIITEQEDGGDTNTGKEIVPASHNSHLILPNLKTLSVRSCEKLESICPISCIEGLEKLEEIELVNDSQLKYVFGQYDQRDHSSRQKNIQIQFPMLKELTLNGLYNLRGICPEKYHPRQSLSLHYLQKLNVTKCDKLKCLFPIIVSKSLPELTSLKVDYCEELEELMEENIDHKNLSDAQVCFPKLKLIQMSFCKKLKSLLPVAWARMLPQLSVLYISHADKLKVVFSKSSEEGTSNGHEIVIPNLEMLKFIKLPSFVGICPGFKLHAVNLVKIIIDECPKFAPMIDTTQVVPQPCTQIGPHASANSQKISEEQEKNVIWSVKWMYLKQLQYLKKLKTVFCAGVIRSICLPQLKYLYVENCEELKEIISNQAQEGSSTCTSMAHSQHVYLPKLVYLSIWRCSKLKSVFSISFVKHLPELEHMEIRKCSQLEQVFCCRIEDNGGVAMKVNLLPKLKGLLLVGLPSLTHFFRDSNQLQFPALQHFTVEDCSNFSPDSFQLPLQGYYSSGEPWIPYFERFSPTPILERGFGHNLDAAMFIKGTKIWDEAKVRRLYTKKAADIILRNHVPESSKSCAYFIYHNNCFVNGLDLSTIPQNLENARLLQRHKFLWFSVLLGTLPVKSQLKKIFKSEKFSTCFLCNLTPETADHLFLHCSFIRSLWFMSPWGLRAEKWSSLTMLQWFEFLTDDSLVANSIGISSQELLLFASVMMDKVWDERNRIAHAYDSNHLDV</sequence>
<evidence type="ECO:0000313" key="2">
    <source>
        <dbReference type="Proteomes" id="UP000828941"/>
    </source>
</evidence>
<comment type="caution">
    <text evidence="1">The sequence shown here is derived from an EMBL/GenBank/DDBJ whole genome shotgun (WGS) entry which is preliminary data.</text>
</comment>
<reference evidence="1 2" key="1">
    <citation type="journal article" date="2022" name="DNA Res.">
        <title>Chromosomal-level genome assembly of the orchid tree Bauhinia variegata (Leguminosae; Cercidoideae) supports the allotetraploid origin hypothesis of Bauhinia.</title>
        <authorList>
            <person name="Zhong Y."/>
            <person name="Chen Y."/>
            <person name="Zheng D."/>
            <person name="Pang J."/>
            <person name="Liu Y."/>
            <person name="Luo S."/>
            <person name="Meng S."/>
            <person name="Qian L."/>
            <person name="Wei D."/>
            <person name="Dai S."/>
            <person name="Zhou R."/>
        </authorList>
    </citation>
    <scope>NUCLEOTIDE SEQUENCE [LARGE SCALE GENOMIC DNA]</scope>
    <source>
        <strain evidence="1">BV-YZ2020</strain>
    </source>
</reference>